<feature type="domain" description="PB1" evidence="7">
    <location>
        <begin position="2"/>
        <end position="85"/>
    </location>
</feature>
<dbReference type="SUPFAM" id="SSF54277">
    <property type="entry name" value="CAD &amp; PB1 domains"/>
    <property type="match status" value="1"/>
</dbReference>
<dbReference type="PROSITE" id="PS51745">
    <property type="entry name" value="PB1"/>
    <property type="match status" value="1"/>
</dbReference>
<dbReference type="InterPro" id="IPR043145">
    <property type="entry name" value="Znf_ZZ_sf"/>
</dbReference>
<feature type="compositionally biased region" description="Low complexity" evidence="5">
    <location>
        <begin position="99"/>
        <end position="117"/>
    </location>
</feature>
<dbReference type="PROSITE" id="PS50135">
    <property type="entry name" value="ZF_ZZ_2"/>
    <property type="match status" value="1"/>
</dbReference>
<feature type="domain" description="ZZ-type" evidence="6">
    <location>
        <begin position="126"/>
        <end position="192"/>
    </location>
</feature>
<proteinExistence type="predicted"/>
<dbReference type="Gene3D" id="3.30.60.90">
    <property type="match status" value="1"/>
</dbReference>
<name>A0ABD1YSH6_9MARC</name>
<feature type="region of interest" description="Disordered" evidence="5">
    <location>
        <begin position="98"/>
        <end position="119"/>
    </location>
</feature>
<dbReference type="SMART" id="SM00291">
    <property type="entry name" value="ZnF_ZZ"/>
    <property type="match status" value="1"/>
</dbReference>
<evidence type="ECO:0000256" key="1">
    <source>
        <dbReference type="ARBA" id="ARBA00022723"/>
    </source>
</evidence>
<evidence type="ECO:0000313" key="9">
    <source>
        <dbReference type="Proteomes" id="UP001605036"/>
    </source>
</evidence>
<dbReference type="InterPro" id="IPR000433">
    <property type="entry name" value="Znf_ZZ"/>
</dbReference>
<dbReference type="GO" id="GO:0008270">
    <property type="term" value="F:zinc ion binding"/>
    <property type="evidence" value="ECO:0007669"/>
    <property type="project" value="UniProtKB-KW"/>
</dbReference>
<dbReference type="Pfam" id="PF00564">
    <property type="entry name" value="PB1"/>
    <property type="match status" value="1"/>
</dbReference>
<evidence type="ECO:0000256" key="5">
    <source>
        <dbReference type="SAM" id="MobiDB-lite"/>
    </source>
</evidence>
<evidence type="ECO:0000256" key="3">
    <source>
        <dbReference type="ARBA" id="ARBA00022833"/>
    </source>
</evidence>
<dbReference type="InterPro" id="IPR000270">
    <property type="entry name" value="PB1_dom"/>
</dbReference>
<reference evidence="8 9" key="1">
    <citation type="submission" date="2024-09" db="EMBL/GenBank/DDBJ databases">
        <title>Chromosome-scale assembly of Riccia fluitans.</title>
        <authorList>
            <person name="Paukszto L."/>
            <person name="Sawicki J."/>
            <person name="Karawczyk K."/>
            <person name="Piernik-Szablinska J."/>
            <person name="Szczecinska M."/>
            <person name="Mazdziarz M."/>
        </authorList>
    </citation>
    <scope>NUCLEOTIDE SEQUENCE [LARGE SCALE GENOMIC DNA]</scope>
    <source>
        <strain evidence="8">Rf_01</strain>
        <tissue evidence="8">Aerial parts of the thallus</tissue>
    </source>
</reference>
<keyword evidence="1" id="KW-0479">Metal-binding</keyword>
<evidence type="ECO:0000259" key="6">
    <source>
        <dbReference type="PROSITE" id="PS50135"/>
    </source>
</evidence>
<comment type="caution">
    <text evidence="8">The sequence shown here is derived from an EMBL/GenBank/DDBJ whole genome shotgun (WGS) entry which is preliminary data.</text>
</comment>
<gene>
    <name evidence="8" type="ORF">R1flu_004146</name>
</gene>
<dbReference type="PANTHER" id="PTHR20930:SF0">
    <property type="entry name" value="PROTEIN ILRUN"/>
    <property type="match status" value="1"/>
</dbReference>
<evidence type="ECO:0000256" key="2">
    <source>
        <dbReference type="ARBA" id="ARBA00022771"/>
    </source>
</evidence>
<dbReference type="EMBL" id="JBHFFA010000003">
    <property type="protein sequence ID" value="KAL2632667.1"/>
    <property type="molecule type" value="Genomic_DNA"/>
</dbReference>
<dbReference type="Gene3D" id="3.10.20.90">
    <property type="entry name" value="Phosphatidylinositol 3-kinase Catalytic Subunit, Chain A, domain 1"/>
    <property type="match status" value="1"/>
</dbReference>
<protein>
    <submittedName>
        <fullName evidence="8">Uncharacterized protein</fullName>
    </submittedName>
</protein>
<evidence type="ECO:0000313" key="8">
    <source>
        <dbReference type="EMBL" id="KAL2632667.1"/>
    </source>
</evidence>
<dbReference type="SUPFAM" id="SSF57850">
    <property type="entry name" value="RING/U-box"/>
    <property type="match status" value="1"/>
</dbReference>
<keyword evidence="2 4" id="KW-0863">Zinc-finger</keyword>
<evidence type="ECO:0000256" key="4">
    <source>
        <dbReference type="PROSITE-ProRule" id="PRU00228"/>
    </source>
</evidence>
<organism evidence="8 9">
    <name type="scientific">Riccia fluitans</name>
    <dbReference type="NCBI Taxonomy" id="41844"/>
    <lineage>
        <taxon>Eukaryota</taxon>
        <taxon>Viridiplantae</taxon>
        <taxon>Streptophyta</taxon>
        <taxon>Embryophyta</taxon>
        <taxon>Marchantiophyta</taxon>
        <taxon>Marchantiopsida</taxon>
        <taxon>Marchantiidae</taxon>
        <taxon>Marchantiales</taxon>
        <taxon>Ricciaceae</taxon>
        <taxon>Riccia</taxon>
    </lineage>
</organism>
<dbReference type="Pfam" id="PF00569">
    <property type="entry name" value="ZZ"/>
    <property type="match status" value="1"/>
</dbReference>
<dbReference type="PANTHER" id="PTHR20930">
    <property type="entry name" value="OVARIAN CARCINOMA ANTIGEN CA125-RELATED"/>
    <property type="match status" value="1"/>
</dbReference>
<evidence type="ECO:0000259" key="7">
    <source>
        <dbReference type="PROSITE" id="PS51745"/>
    </source>
</evidence>
<dbReference type="Proteomes" id="UP001605036">
    <property type="component" value="Unassembled WGS sequence"/>
</dbReference>
<dbReference type="InterPro" id="IPR053793">
    <property type="entry name" value="PB1-like"/>
</dbReference>
<dbReference type="AlphaFoldDB" id="A0ABD1YSH6"/>
<sequence>MSYVIKVTHDDSLLRLTLEKQPGAPSGLTFARLEAQVRELFELPASTKLKLTYVDSDDDVVTMRNDVDLKDACVSQRLNPLRLKAVLVYKEPVPKPAKKQASSASAAGNSNRSAAPAVADVNQPVHHGITCDGCRTAPIIGLRYQSKIRWNYDLCSNCLAKVGNRSFEFVLSDPPADAATQATLQRMRQQQELDNLQSMIYYNEPANSIAVQGAYEKLAKGYERIISGPW</sequence>
<keyword evidence="9" id="KW-1185">Reference proteome</keyword>
<keyword evidence="3" id="KW-0862">Zinc</keyword>
<accession>A0ABD1YSH6</accession>